<dbReference type="EMBL" id="CP015405">
    <property type="protein sequence ID" value="ANU75132.1"/>
    <property type="molecule type" value="Genomic_DNA"/>
</dbReference>
<keyword evidence="1" id="KW-0732">Signal</keyword>
<evidence type="ECO:0000313" key="4">
    <source>
        <dbReference type="Proteomes" id="UP000092574"/>
    </source>
</evidence>
<gene>
    <name evidence="3" type="ORF">A4V09_04760</name>
</gene>
<dbReference type="STRING" id="1796616.A4V09_04760"/>
<evidence type="ECO:0000259" key="2">
    <source>
        <dbReference type="Pfam" id="PF01471"/>
    </source>
</evidence>
<dbReference type="OrthoDB" id="1851050at2"/>
<sequence>MKKIVKKAMVLLAMGIFLIGSTVTVKADEMDKFPLQQEGAASSSYTRGIQVMLLNFNSATRNFILNSGGADGSFGGGTTDGVRTFQSACGIGVDGQCGRDTWKKFRSTLRLNSTGSYKYYEGLSPYYSNHYNMRQVNAYDGTWYCYYAGSWYYVG</sequence>
<dbReference type="Gene3D" id="1.10.101.10">
    <property type="entry name" value="PGBD-like superfamily/PGBD"/>
    <property type="match status" value="1"/>
</dbReference>
<feature type="chain" id="PRO_5008887861" description="Peptidoglycan binding-like domain-containing protein" evidence="1">
    <location>
        <begin position="28"/>
        <end position="155"/>
    </location>
</feature>
<accession>A0A1C7IA66</accession>
<dbReference type="InterPro" id="IPR002477">
    <property type="entry name" value="Peptidoglycan-bd-like"/>
</dbReference>
<dbReference type="AlphaFoldDB" id="A0A1C7IA66"/>
<dbReference type="Pfam" id="PF01471">
    <property type="entry name" value="PG_binding_1"/>
    <property type="match status" value="1"/>
</dbReference>
<evidence type="ECO:0000256" key="1">
    <source>
        <dbReference type="SAM" id="SignalP"/>
    </source>
</evidence>
<protein>
    <recommendedName>
        <fullName evidence="2">Peptidoglycan binding-like domain-containing protein</fullName>
    </recommendedName>
</protein>
<dbReference type="RefSeq" id="WP_065541347.1">
    <property type="nucleotide sequence ID" value="NZ_CP015405.2"/>
</dbReference>
<evidence type="ECO:0000313" key="3">
    <source>
        <dbReference type="EMBL" id="ANU75132.1"/>
    </source>
</evidence>
<organism evidence="3 4">
    <name type="scientific">Blautia pseudococcoides</name>
    <dbReference type="NCBI Taxonomy" id="1796616"/>
    <lineage>
        <taxon>Bacteria</taxon>
        <taxon>Bacillati</taxon>
        <taxon>Bacillota</taxon>
        <taxon>Clostridia</taxon>
        <taxon>Lachnospirales</taxon>
        <taxon>Lachnospiraceae</taxon>
        <taxon>Blautia</taxon>
    </lineage>
</organism>
<dbReference type="Proteomes" id="UP000092574">
    <property type="component" value="Chromosome"/>
</dbReference>
<name>A0A1C7IA66_9FIRM</name>
<dbReference type="SUPFAM" id="SSF47090">
    <property type="entry name" value="PGBD-like"/>
    <property type="match status" value="1"/>
</dbReference>
<feature type="signal peptide" evidence="1">
    <location>
        <begin position="1"/>
        <end position="27"/>
    </location>
</feature>
<keyword evidence="4" id="KW-1185">Reference proteome</keyword>
<dbReference type="InterPro" id="IPR036365">
    <property type="entry name" value="PGBD-like_sf"/>
</dbReference>
<dbReference type="InterPro" id="IPR036366">
    <property type="entry name" value="PGBDSf"/>
</dbReference>
<reference evidence="3" key="1">
    <citation type="submission" date="2017-04" db="EMBL/GenBank/DDBJ databases">
        <title>Complete Genome Sequences of Twelve Strains of a Stable Defined Moderately Diverse Mouse Microbiota 2 (sDMDMm2).</title>
        <authorList>
            <person name="Uchimura Y."/>
            <person name="Wyss M."/>
            <person name="Brugiroux S."/>
            <person name="Limenitakis J.P."/>
            <person name="Stecher B."/>
            <person name="McCoy K.D."/>
            <person name="Macpherson A.J."/>
        </authorList>
    </citation>
    <scope>NUCLEOTIDE SEQUENCE</scope>
    <source>
        <strain evidence="3">YL58</strain>
    </source>
</reference>
<proteinExistence type="predicted"/>
<feature type="domain" description="Peptidoglycan binding-like" evidence="2">
    <location>
        <begin position="66"/>
        <end position="104"/>
    </location>
</feature>
<dbReference type="KEGG" id="byl:A4V09_04760"/>